<reference evidence="2" key="2">
    <citation type="submission" date="2019-10" db="EMBL/GenBank/DDBJ databases">
        <title>A de novo genome assembly of a pear dwarfing rootstock.</title>
        <authorList>
            <person name="Wang F."/>
            <person name="Wang J."/>
            <person name="Li S."/>
            <person name="Zhang Y."/>
            <person name="Fang M."/>
            <person name="Ma L."/>
            <person name="Zhao Y."/>
            <person name="Jiang S."/>
        </authorList>
    </citation>
    <scope>NUCLEOTIDE SEQUENCE [LARGE SCALE GENOMIC DNA]</scope>
</reference>
<reference evidence="1 2" key="1">
    <citation type="submission" date="2019-09" db="EMBL/GenBank/DDBJ databases">
        <authorList>
            <person name="Ou C."/>
        </authorList>
    </citation>
    <scope>NUCLEOTIDE SEQUENCE [LARGE SCALE GENOMIC DNA]</scope>
    <source>
        <strain evidence="1">S2</strain>
        <tissue evidence="1">Leaf</tissue>
    </source>
</reference>
<name>A0A5N5HJW7_9ROSA</name>
<organism evidence="1 2">
    <name type="scientific">Pyrus ussuriensis x Pyrus communis</name>
    <dbReference type="NCBI Taxonomy" id="2448454"/>
    <lineage>
        <taxon>Eukaryota</taxon>
        <taxon>Viridiplantae</taxon>
        <taxon>Streptophyta</taxon>
        <taxon>Embryophyta</taxon>
        <taxon>Tracheophyta</taxon>
        <taxon>Spermatophyta</taxon>
        <taxon>Magnoliopsida</taxon>
        <taxon>eudicotyledons</taxon>
        <taxon>Gunneridae</taxon>
        <taxon>Pentapetalae</taxon>
        <taxon>rosids</taxon>
        <taxon>fabids</taxon>
        <taxon>Rosales</taxon>
        <taxon>Rosaceae</taxon>
        <taxon>Amygdaloideae</taxon>
        <taxon>Maleae</taxon>
        <taxon>Pyrus</taxon>
    </lineage>
</organism>
<dbReference type="Proteomes" id="UP000327157">
    <property type="component" value="Chromosome 16"/>
</dbReference>
<comment type="caution">
    <text evidence="1">The sequence shown here is derived from an EMBL/GenBank/DDBJ whole genome shotgun (WGS) entry which is preliminary data.</text>
</comment>
<sequence length="95" mass="11136">MIRVRDANPHDLREHFEFAHAIAIAIGNNCPTAEWRSWKDVLENLKKAVMDELLCKYVFDDEPKEQLMKLLEDVLEGGYNRWRYEVLWNGAGSSK</sequence>
<keyword evidence="2" id="KW-1185">Reference proteome</keyword>
<evidence type="ECO:0000313" key="1">
    <source>
        <dbReference type="EMBL" id="KAB2625800.1"/>
    </source>
</evidence>
<proteinExistence type="predicted"/>
<accession>A0A5N5HJW7</accession>
<evidence type="ECO:0000313" key="2">
    <source>
        <dbReference type="Proteomes" id="UP000327157"/>
    </source>
</evidence>
<protein>
    <submittedName>
        <fullName evidence="1">Uncharacterized protein</fullName>
    </submittedName>
</protein>
<gene>
    <name evidence="1" type="ORF">D8674_017460</name>
</gene>
<reference evidence="1 2" key="3">
    <citation type="submission" date="2019-11" db="EMBL/GenBank/DDBJ databases">
        <title>A de novo genome assembly of a pear dwarfing rootstock.</title>
        <authorList>
            <person name="Wang F."/>
            <person name="Wang J."/>
            <person name="Li S."/>
            <person name="Zhang Y."/>
            <person name="Fang M."/>
            <person name="Ma L."/>
            <person name="Zhao Y."/>
            <person name="Jiang S."/>
        </authorList>
    </citation>
    <scope>NUCLEOTIDE SEQUENCE [LARGE SCALE GENOMIC DNA]</scope>
    <source>
        <strain evidence="1">S2</strain>
        <tissue evidence="1">Leaf</tissue>
    </source>
</reference>
<dbReference type="AlphaFoldDB" id="A0A5N5HJW7"/>
<dbReference type="EMBL" id="SMOL01000160">
    <property type="protein sequence ID" value="KAB2625800.1"/>
    <property type="molecule type" value="Genomic_DNA"/>
</dbReference>